<dbReference type="Pfam" id="PF13936">
    <property type="entry name" value="HTH_38"/>
    <property type="match status" value="1"/>
</dbReference>
<evidence type="ECO:0000313" key="2">
    <source>
        <dbReference type="EMBL" id="GAJ03066.1"/>
    </source>
</evidence>
<name>X1UT64_9ZZZZ</name>
<reference evidence="2" key="1">
    <citation type="journal article" date="2014" name="Front. Microbiol.">
        <title>High frequency of phylogenetically diverse reductive dehalogenase-homologous genes in deep subseafloor sedimentary metagenomes.</title>
        <authorList>
            <person name="Kawai M."/>
            <person name="Futagami T."/>
            <person name="Toyoda A."/>
            <person name="Takaki Y."/>
            <person name="Nishi S."/>
            <person name="Hori S."/>
            <person name="Arai W."/>
            <person name="Tsubouchi T."/>
            <person name="Morono Y."/>
            <person name="Uchiyama I."/>
            <person name="Ito T."/>
            <person name="Fujiyama A."/>
            <person name="Inagaki F."/>
            <person name="Takami H."/>
        </authorList>
    </citation>
    <scope>NUCLEOTIDE SEQUENCE</scope>
    <source>
        <strain evidence="2">Expedition CK06-06</strain>
    </source>
</reference>
<dbReference type="AlphaFoldDB" id="X1UT64"/>
<dbReference type="Gene3D" id="1.10.10.60">
    <property type="entry name" value="Homeodomain-like"/>
    <property type="match status" value="1"/>
</dbReference>
<organism evidence="2">
    <name type="scientific">marine sediment metagenome</name>
    <dbReference type="NCBI Taxonomy" id="412755"/>
    <lineage>
        <taxon>unclassified sequences</taxon>
        <taxon>metagenomes</taxon>
        <taxon>ecological metagenomes</taxon>
    </lineage>
</organism>
<evidence type="ECO:0000259" key="1">
    <source>
        <dbReference type="Pfam" id="PF13936"/>
    </source>
</evidence>
<feature type="non-terminal residue" evidence="2">
    <location>
        <position position="240"/>
    </location>
</feature>
<dbReference type="SUPFAM" id="SSF46689">
    <property type="entry name" value="Homeodomain-like"/>
    <property type="match status" value="1"/>
</dbReference>
<accession>X1UT64</accession>
<protein>
    <recommendedName>
        <fullName evidence="1">Transposase IS30-like HTH domain-containing protein</fullName>
    </recommendedName>
</protein>
<dbReference type="EMBL" id="BARW01032709">
    <property type="protein sequence ID" value="GAJ03066.1"/>
    <property type="molecule type" value="Genomic_DNA"/>
</dbReference>
<sequence length="240" mass="27918">YNHRYQLDGLYSLAEIAFWAVVSVPPEDRDDVEQEIVLSLMETIEKYGNKPKSYLKVVARCQFYKYLHKKYQERSRLAYFPRGKKGATAEGLCEPLHDGDARTDAIATLATMPERLKQIGYKILDGEKLSEADASYWARQKAKLNCRRHTDHLSDREKRRILRLHSEGISMCKIARTMGRSNKAVMKVLAGRQLSRQSWLTKMELAAKERDERIRHAYFVEGKTVSQIAREFHYGCHTIY</sequence>
<feature type="domain" description="Transposase IS30-like HTH" evidence="1">
    <location>
        <begin position="151"/>
        <end position="189"/>
    </location>
</feature>
<comment type="caution">
    <text evidence="2">The sequence shown here is derived from an EMBL/GenBank/DDBJ whole genome shotgun (WGS) entry which is preliminary data.</text>
</comment>
<proteinExistence type="predicted"/>
<feature type="non-terminal residue" evidence="2">
    <location>
        <position position="1"/>
    </location>
</feature>
<dbReference type="InterPro" id="IPR025246">
    <property type="entry name" value="IS30-like_HTH"/>
</dbReference>
<gene>
    <name evidence="2" type="ORF">S12H4_51703</name>
</gene>
<dbReference type="InterPro" id="IPR009057">
    <property type="entry name" value="Homeodomain-like_sf"/>
</dbReference>